<keyword evidence="10" id="KW-0511">Multifunctional enzyme</keyword>
<name>A0A194RG48_PAPMA</name>
<dbReference type="InterPro" id="IPR016188">
    <property type="entry name" value="PurM-like_N"/>
</dbReference>
<dbReference type="InterPro" id="IPR013815">
    <property type="entry name" value="ATP_grasp_subdomain_1"/>
</dbReference>
<evidence type="ECO:0000256" key="9">
    <source>
        <dbReference type="ARBA" id="ARBA00023211"/>
    </source>
</evidence>
<feature type="domain" description="ATP-grasp" evidence="12">
    <location>
        <begin position="112"/>
        <end position="319"/>
    </location>
</feature>
<dbReference type="FunFam" id="3.30.1330.10:FF:000001">
    <property type="entry name" value="Phosphoribosylformylglycinamidine cyclo-ligase"/>
    <property type="match status" value="1"/>
</dbReference>
<dbReference type="InterPro" id="IPR011761">
    <property type="entry name" value="ATP-grasp"/>
</dbReference>
<dbReference type="STRING" id="76193.A0A194RG48"/>
<evidence type="ECO:0000313" key="14">
    <source>
        <dbReference type="Proteomes" id="UP000053240"/>
    </source>
</evidence>
<dbReference type="PANTHER" id="PTHR10520:SF12">
    <property type="entry name" value="TRIFUNCTIONAL PURINE BIOSYNTHETIC PROTEIN ADENOSINE-3"/>
    <property type="match status" value="1"/>
</dbReference>
<dbReference type="InterPro" id="IPR011054">
    <property type="entry name" value="Rudment_hybrid_motif"/>
</dbReference>
<evidence type="ECO:0000256" key="1">
    <source>
        <dbReference type="ARBA" id="ARBA00004686"/>
    </source>
</evidence>
<evidence type="ECO:0000256" key="10">
    <source>
        <dbReference type="ARBA" id="ARBA00023268"/>
    </source>
</evidence>
<dbReference type="InterPro" id="IPR036676">
    <property type="entry name" value="PurM-like_C_sf"/>
</dbReference>
<dbReference type="InterPro" id="IPR000115">
    <property type="entry name" value="PRibGlycinamide_synth"/>
</dbReference>
<dbReference type="Pfam" id="PF01071">
    <property type="entry name" value="GARS_A"/>
    <property type="match status" value="1"/>
</dbReference>
<dbReference type="GO" id="GO:0005524">
    <property type="term" value="F:ATP binding"/>
    <property type="evidence" value="ECO:0007669"/>
    <property type="project" value="UniProtKB-UniRule"/>
</dbReference>
<dbReference type="InterPro" id="IPR020562">
    <property type="entry name" value="PRibGlycinamide_synth_N"/>
</dbReference>
<dbReference type="Gene3D" id="3.30.470.20">
    <property type="entry name" value="ATP-grasp fold, B domain"/>
    <property type="match status" value="1"/>
</dbReference>
<gene>
    <name evidence="13" type="ORF">RR48_08153</name>
</gene>
<comment type="pathway">
    <text evidence="1">Purine metabolism; IMP biosynthesis via de novo pathway; 5-amino-1-(5-phospho-D-ribosyl)imidazole from N(2)-formyl-N(1)-(5-phospho-D-ribosyl)glycinamide: step 2/2.</text>
</comment>
<dbReference type="GO" id="GO:0005829">
    <property type="term" value="C:cytosol"/>
    <property type="evidence" value="ECO:0007669"/>
    <property type="project" value="TreeGrafter"/>
</dbReference>
<dbReference type="SUPFAM" id="SSF56059">
    <property type="entry name" value="Glutathione synthetase ATP-binding domain-like"/>
    <property type="match status" value="1"/>
</dbReference>
<dbReference type="FunFam" id="3.30.1490.20:FF:000006">
    <property type="entry name" value="phosphoribosylamine--glycine ligase, chloroplastic-like"/>
    <property type="match status" value="1"/>
</dbReference>
<dbReference type="FunFam" id="3.40.50.20:FF:000006">
    <property type="entry name" value="Phosphoribosylamine--glycine ligase, chloroplastic"/>
    <property type="match status" value="1"/>
</dbReference>
<sequence>MPEAKVLVIGSGGREHALCWKLADSPYVKQIYCAPGSVGISSVNKVENLDINIKDFPAIGKWCKENSIDLVVIGPEDPLANGIVDALAPLGIQCFGPKKAGAEIEANKSWSKKFMMKYQIPTARFQSFSDATAAKEFIKSAPYPALVVKASGLAAGKGVVVASSKEEACQAVDEILTDAKYGSAGQTVVIEELLEGDEVSVLAFTDGETVSMMPPAQDHKRVGEGDTGPNTGGMGAYCPCPLITRDQLADVQDQVLQRAVDGLKAEGIKYVGVLYAGLMITKSGPMTLEFNCRFGDPETQVLMMLLETDLYTIMKACVNGNLKQHQVAWNTKMSAVGVVIASKGYPETSTKGCVISGLSQVSSQPGLAVFHSGVARGANGSLVTWGGRVLLVAARAPALRAAAAAATAAAAAIDFPGAHYRKDIAHRAFSKVNGLSYLESGVDIDAAATLVRQIEPLATATHRRGVLGRLGCYSGLFQLSAMDPRLKDPVLVQGTDGVGTKLKVAQTMEKFDTLGQDLVAMCVNDILCAGAEPFAFLDYMACGRLQVDVATTIVKGIADACIMSGCALLGGETAEMPSMYEVGKYDLAGFAVGVVDAGQQLPRTSTMRPGDLVLGLPSTGPHSNGYSLVHRILSDSGHSYHEKAPFSTSNKTFGEELLEPTAIYVKTLLPAIKRGLIKGLAHITGGGLLQIYHEKAPFSTSNKTFGEELLEPTAIYVKTLLPAIKRGLIKGLAHITGGGLLENIPRILPPDVKVKLDATKFRIKPVFGWLQAKGK</sequence>
<dbReference type="GO" id="GO:0046872">
    <property type="term" value="F:metal ion binding"/>
    <property type="evidence" value="ECO:0007669"/>
    <property type="project" value="UniProtKB-KW"/>
</dbReference>
<dbReference type="GO" id="GO:0046084">
    <property type="term" value="P:adenine biosynthetic process"/>
    <property type="evidence" value="ECO:0007669"/>
    <property type="project" value="TreeGrafter"/>
</dbReference>
<dbReference type="SMART" id="SM01210">
    <property type="entry name" value="GARS_C"/>
    <property type="match status" value="1"/>
</dbReference>
<evidence type="ECO:0000256" key="4">
    <source>
        <dbReference type="ARBA" id="ARBA00022598"/>
    </source>
</evidence>
<dbReference type="FunFam" id="3.30.470.20:FF:000018">
    <property type="entry name" value="Trifunctional purine biosynthetic protein adenosine-3"/>
    <property type="match status" value="1"/>
</dbReference>
<comment type="similarity">
    <text evidence="3">In the N-terminal section; belongs to the GARS family.</text>
</comment>
<reference evidence="13 14" key="1">
    <citation type="journal article" date="2015" name="Nat. Commun.">
        <title>Outbred genome sequencing and CRISPR/Cas9 gene editing in butterflies.</title>
        <authorList>
            <person name="Li X."/>
            <person name="Fan D."/>
            <person name="Zhang W."/>
            <person name="Liu G."/>
            <person name="Zhang L."/>
            <person name="Zhao L."/>
            <person name="Fang X."/>
            <person name="Chen L."/>
            <person name="Dong Y."/>
            <person name="Chen Y."/>
            <person name="Ding Y."/>
            <person name="Zhao R."/>
            <person name="Feng M."/>
            <person name="Zhu Y."/>
            <person name="Feng Y."/>
            <person name="Jiang X."/>
            <person name="Zhu D."/>
            <person name="Xiang H."/>
            <person name="Feng X."/>
            <person name="Li S."/>
            <person name="Wang J."/>
            <person name="Zhang G."/>
            <person name="Kronforst M.R."/>
            <person name="Wang W."/>
        </authorList>
    </citation>
    <scope>NUCLEOTIDE SEQUENCE [LARGE SCALE GENOMIC DNA]</scope>
    <source>
        <strain evidence="13">Ya'a_city_454_Pm</strain>
        <tissue evidence="13">Whole body</tissue>
    </source>
</reference>
<dbReference type="GO" id="GO:0004641">
    <property type="term" value="F:phosphoribosylformylglycinamidine cyclo-ligase activity"/>
    <property type="evidence" value="ECO:0007669"/>
    <property type="project" value="InterPro"/>
</dbReference>
<keyword evidence="9" id="KW-0464">Manganese</keyword>
<keyword evidence="6 11" id="KW-0547">Nucleotide-binding</keyword>
<dbReference type="FunCoup" id="A0A194RG48">
    <property type="interactions" value="1544"/>
</dbReference>
<dbReference type="NCBIfam" id="TIGR00877">
    <property type="entry name" value="purD"/>
    <property type="match status" value="1"/>
</dbReference>
<keyword evidence="5" id="KW-0479">Metal-binding</keyword>
<dbReference type="HAMAP" id="MF_00138">
    <property type="entry name" value="GARS"/>
    <property type="match status" value="1"/>
</dbReference>
<dbReference type="SUPFAM" id="SSF51246">
    <property type="entry name" value="Rudiment single hybrid motif"/>
    <property type="match status" value="1"/>
</dbReference>
<dbReference type="PROSITE" id="PS50975">
    <property type="entry name" value="ATP_GRASP"/>
    <property type="match status" value="1"/>
</dbReference>
<evidence type="ECO:0000256" key="6">
    <source>
        <dbReference type="ARBA" id="ARBA00022741"/>
    </source>
</evidence>
<dbReference type="GO" id="GO:0006189">
    <property type="term" value="P:'de novo' IMP biosynthetic process"/>
    <property type="evidence" value="ECO:0007669"/>
    <property type="project" value="UniProtKB-UniPathway"/>
</dbReference>
<dbReference type="InterPro" id="IPR004733">
    <property type="entry name" value="PurM_cligase"/>
</dbReference>
<dbReference type="Gene3D" id="3.90.650.10">
    <property type="entry name" value="PurM-like C-terminal domain"/>
    <property type="match status" value="2"/>
</dbReference>
<organism evidence="13 14">
    <name type="scientific">Papilio machaon</name>
    <name type="common">Old World swallowtail butterfly</name>
    <dbReference type="NCBI Taxonomy" id="76193"/>
    <lineage>
        <taxon>Eukaryota</taxon>
        <taxon>Metazoa</taxon>
        <taxon>Ecdysozoa</taxon>
        <taxon>Arthropoda</taxon>
        <taxon>Hexapoda</taxon>
        <taxon>Insecta</taxon>
        <taxon>Pterygota</taxon>
        <taxon>Neoptera</taxon>
        <taxon>Endopterygota</taxon>
        <taxon>Lepidoptera</taxon>
        <taxon>Glossata</taxon>
        <taxon>Ditrysia</taxon>
        <taxon>Papilionoidea</taxon>
        <taxon>Papilionidae</taxon>
        <taxon>Papilioninae</taxon>
        <taxon>Papilio</taxon>
    </lineage>
</organism>
<dbReference type="Proteomes" id="UP000053240">
    <property type="component" value="Unassembled WGS sequence"/>
</dbReference>
<dbReference type="Gene3D" id="3.30.1490.20">
    <property type="entry name" value="ATP-grasp fold, A domain"/>
    <property type="match status" value="1"/>
</dbReference>
<dbReference type="SMART" id="SM01209">
    <property type="entry name" value="GARS_A"/>
    <property type="match status" value="1"/>
</dbReference>
<dbReference type="Pfam" id="PF02769">
    <property type="entry name" value="AIRS_C"/>
    <property type="match status" value="1"/>
</dbReference>
<dbReference type="SUPFAM" id="SSF56042">
    <property type="entry name" value="PurM C-terminal domain-like"/>
    <property type="match status" value="2"/>
</dbReference>
<evidence type="ECO:0000256" key="7">
    <source>
        <dbReference type="ARBA" id="ARBA00022755"/>
    </source>
</evidence>
<protein>
    <submittedName>
        <fullName evidence="13">Trifunctional purine biosynthetic protein adenosine-3</fullName>
    </submittedName>
</protein>
<dbReference type="Gene3D" id="3.40.50.20">
    <property type="match status" value="1"/>
</dbReference>
<dbReference type="InterPro" id="IPR036921">
    <property type="entry name" value="PurM-like_N_sf"/>
</dbReference>
<comment type="pathway">
    <text evidence="2">Purine metabolism; IMP biosynthesis via de novo pathway; N(1)-(5-phospho-D-ribosyl)glycinamide from 5-phospho-alpha-D-ribose 1-diphosphate: step 2/2.</text>
</comment>
<dbReference type="InterPro" id="IPR020560">
    <property type="entry name" value="PRibGlycinamide_synth_C-dom"/>
</dbReference>
<keyword evidence="7" id="KW-0658">Purine biosynthesis</keyword>
<accession>A0A194RG48</accession>
<dbReference type="PANTHER" id="PTHR10520">
    <property type="entry name" value="TRIFUNCTIONAL PURINE BIOSYNTHETIC PROTEIN ADENOSINE-3-RELATED"/>
    <property type="match status" value="1"/>
</dbReference>
<dbReference type="InterPro" id="IPR020561">
    <property type="entry name" value="PRibGlycinamid_synth_ATP-grasp"/>
</dbReference>
<dbReference type="SUPFAM" id="SSF52440">
    <property type="entry name" value="PreATP-grasp domain"/>
    <property type="match status" value="1"/>
</dbReference>
<dbReference type="SUPFAM" id="SSF55326">
    <property type="entry name" value="PurM N-terminal domain-like"/>
    <property type="match status" value="1"/>
</dbReference>
<dbReference type="InterPro" id="IPR016185">
    <property type="entry name" value="PreATP-grasp_dom_sf"/>
</dbReference>
<dbReference type="InParanoid" id="A0A194RG48"/>
<dbReference type="EMBL" id="KQ460211">
    <property type="protein sequence ID" value="KPJ16562.1"/>
    <property type="molecule type" value="Genomic_DNA"/>
</dbReference>
<evidence type="ECO:0000313" key="13">
    <source>
        <dbReference type="EMBL" id="KPJ16562.1"/>
    </source>
</evidence>
<proteinExistence type="inferred from homology"/>
<dbReference type="NCBIfam" id="TIGR00878">
    <property type="entry name" value="purM"/>
    <property type="match status" value="1"/>
</dbReference>
<evidence type="ECO:0000259" key="12">
    <source>
        <dbReference type="PROSITE" id="PS50975"/>
    </source>
</evidence>
<dbReference type="InterPro" id="IPR020559">
    <property type="entry name" value="PRibGlycinamide_synth_CS"/>
</dbReference>
<keyword evidence="14" id="KW-1185">Reference proteome</keyword>
<evidence type="ECO:0000256" key="5">
    <source>
        <dbReference type="ARBA" id="ARBA00022723"/>
    </source>
</evidence>
<dbReference type="Gene3D" id="3.30.1330.10">
    <property type="entry name" value="PurM-like, N-terminal domain"/>
    <property type="match status" value="1"/>
</dbReference>
<keyword evidence="4" id="KW-0436">Ligase</keyword>
<evidence type="ECO:0000256" key="2">
    <source>
        <dbReference type="ARBA" id="ARBA00005174"/>
    </source>
</evidence>
<dbReference type="InterPro" id="IPR037123">
    <property type="entry name" value="PRibGlycinamide_synth_C_sf"/>
</dbReference>
<evidence type="ECO:0000256" key="3">
    <source>
        <dbReference type="ARBA" id="ARBA00007423"/>
    </source>
</evidence>
<evidence type="ECO:0000256" key="11">
    <source>
        <dbReference type="PROSITE-ProRule" id="PRU00409"/>
    </source>
</evidence>
<dbReference type="InterPro" id="IPR010918">
    <property type="entry name" value="PurM-like_C_dom"/>
</dbReference>
<dbReference type="Gene3D" id="3.90.600.10">
    <property type="entry name" value="Phosphoribosylglycinamide synthetase, C-terminal domain"/>
    <property type="match status" value="1"/>
</dbReference>
<keyword evidence="8 11" id="KW-0067">ATP-binding</keyword>
<dbReference type="Pfam" id="PF00586">
    <property type="entry name" value="AIRS"/>
    <property type="match status" value="1"/>
</dbReference>
<dbReference type="Pfam" id="PF02844">
    <property type="entry name" value="GARS_N"/>
    <property type="match status" value="1"/>
</dbReference>
<dbReference type="Pfam" id="PF02843">
    <property type="entry name" value="GARS_C"/>
    <property type="match status" value="1"/>
</dbReference>
<dbReference type="AlphaFoldDB" id="A0A194RG48"/>
<evidence type="ECO:0000256" key="8">
    <source>
        <dbReference type="ARBA" id="ARBA00022840"/>
    </source>
</evidence>
<dbReference type="CDD" id="cd02196">
    <property type="entry name" value="PurM"/>
    <property type="match status" value="1"/>
</dbReference>
<dbReference type="PROSITE" id="PS00184">
    <property type="entry name" value="GARS"/>
    <property type="match status" value="1"/>
</dbReference>
<dbReference type="UniPathway" id="UPA00074">
    <property type="reaction ID" value="UER00125"/>
</dbReference>
<dbReference type="FunFam" id="3.90.600.10:FF:000001">
    <property type="entry name" value="Trifunctional purine biosynthetic protein adenosine-3"/>
    <property type="match status" value="1"/>
</dbReference>
<dbReference type="GO" id="GO:0004637">
    <property type="term" value="F:phosphoribosylamine-glycine ligase activity"/>
    <property type="evidence" value="ECO:0007669"/>
    <property type="project" value="InterPro"/>
</dbReference>